<protein>
    <submittedName>
        <fullName evidence="5">Bacteriohemerythrin</fullName>
    </submittedName>
</protein>
<dbReference type="EMBL" id="VBTY01000219">
    <property type="protein sequence ID" value="MDG3496719.1"/>
    <property type="molecule type" value="Genomic_DNA"/>
</dbReference>
<dbReference type="Gene3D" id="1.20.120.50">
    <property type="entry name" value="Hemerythrin-like"/>
    <property type="match status" value="1"/>
</dbReference>
<dbReference type="RefSeq" id="WP_009628910.1">
    <property type="nucleotide sequence ID" value="NZ_VBTY01000219.1"/>
</dbReference>
<organism evidence="5 6">
    <name type="scientific">Pseudanabaena catenata USMAC16</name>
    <dbReference type="NCBI Taxonomy" id="1855837"/>
    <lineage>
        <taxon>Bacteria</taxon>
        <taxon>Bacillati</taxon>
        <taxon>Cyanobacteriota</taxon>
        <taxon>Cyanophyceae</taxon>
        <taxon>Pseudanabaenales</taxon>
        <taxon>Pseudanabaenaceae</taxon>
        <taxon>Pseudanabaena</taxon>
    </lineage>
</organism>
<evidence type="ECO:0000313" key="5">
    <source>
        <dbReference type="EMBL" id="MDG3496719.1"/>
    </source>
</evidence>
<dbReference type="NCBIfam" id="TIGR02481">
    <property type="entry name" value="hemeryth_dom"/>
    <property type="match status" value="1"/>
</dbReference>
<dbReference type="SUPFAM" id="SSF47188">
    <property type="entry name" value="Hemerythrin-like"/>
    <property type="match status" value="1"/>
</dbReference>
<dbReference type="Pfam" id="PF01814">
    <property type="entry name" value="Hemerythrin"/>
    <property type="match status" value="1"/>
</dbReference>
<comment type="similarity">
    <text evidence="1">Belongs to the hemerythrin family.</text>
</comment>
<keyword evidence="3" id="KW-0408">Iron</keyword>
<evidence type="ECO:0000259" key="4">
    <source>
        <dbReference type="Pfam" id="PF01814"/>
    </source>
</evidence>
<gene>
    <name evidence="5" type="ORF">FEV09_19445</name>
</gene>
<dbReference type="PANTHER" id="PTHR37164:SF1">
    <property type="entry name" value="BACTERIOHEMERYTHRIN"/>
    <property type="match status" value="1"/>
</dbReference>
<comment type="caution">
    <text evidence="5">The sequence shown here is derived from an EMBL/GenBank/DDBJ whole genome shotgun (WGS) entry which is preliminary data.</text>
</comment>
<accession>A0A9X4MIC1</accession>
<reference evidence="5" key="1">
    <citation type="submission" date="2019-05" db="EMBL/GenBank/DDBJ databases">
        <title>Whole genome sequencing of Pseudanabaena catenata USMAC16.</title>
        <authorList>
            <person name="Khan Z."/>
            <person name="Omar W.M."/>
            <person name="Convey P."/>
            <person name="Merican F."/>
            <person name="Najimudin N."/>
        </authorList>
    </citation>
    <scope>NUCLEOTIDE SEQUENCE</scope>
    <source>
        <strain evidence="5">USMAC16</strain>
    </source>
</reference>
<keyword evidence="2" id="KW-0479">Metal-binding</keyword>
<sequence length="149" mass="17518">MTTTLTNPIACWQEKYLTGNLQVDRQHQQIFEIVNALHEAVVARESIYRLQELLEYLATHTIEHFQSEESLMMAVDYPDYDRHKQNHDRLLSVVDSLLLQIHDCHTVTITTDITQFLTDWLTHHIKGEDRKMIHFLQNRAYSALCSNPN</sequence>
<dbReference type="InterPro" id="IPR016131">
    <property type="entry name" value="Haemerythrin_Fe_BS"/>
</dbReference>
<dbReference type="InterPro" id="IPR012312">
    <property type="entry name" value="Hemerythrin-like"/>
</dbReference>
<dbReference type="AlphaFoldDB" id="A0A9X4MIC1"/>
<dbReference type="PANTHER" id="PTHR37164">
    <property type="entry name" value="BACTERIOHEMERYTHRIN"/>
    <property type="match status" value="1"/>
</dbReference>
<evidence type="ECO:0000313" key="6">
    <source>
        <dbReference type="Proteomes" id="UP001152872"/>
    </source>
</evidence>
<dbReference type="CDD" id="cd12107">
    <property type="entry name" value="Hemerythrin"/>
    <property type="match status" value="1"/>
</dbReference>
<feature type="domain" description="Hemerythrin-like" evidence="4">
    <location>
        <begin position="22"/>
        <end position="133"/>
    </location>
</feature>
<dbReference type="PROSITE" id="PS00550">
    <property type="entry name" value="HEMERYTHRINS"/>
    <property type="match status" value="1"/>
</dbReference>
<dbReference type="Proteomes" id="UP001152872">
    <property type="component" value="Unassembled WGS sequence"/>
</dbReference>
<dbReference type="NCBIfam" id="NF033749">
    <property type="entry name" value="bact_hemeryth"/>
    <property type="match status" value="1"/>
</dbReference>
<evidence type="ECO:0000256" key="1">
    <source>
        <dbReference type="ARBA" id="ARBA00010587"/>
    </source>
</evidence>
<proteinExistence type="inferred from homology"/>
<name>A0A9X4MIC1_9CYAN</name>
<dbReference type="InterPro" id="IPR012827">
    <property type="entry name" value="Hemerythrin_metal-bd"/>
</dbReference>
<evidence type="ECO:0000256" key="2">
    <source>
        <dbReference type="ARBA" id="ARBA00022723"/>
    </source>
</evidence>
<keyword evidence="6" id="KW-1185">Reference proteome</keyword>
<evidence type="ECO:0000256" key="3">
    <source>
        <dbReference type="ARBA" id="ARBA00023004"/>
    </source>
</evidence>
<dbReference type="InterPro" id="IPR035938">
    <property type="entry name" value="Hemerythrin-like_sf"/>
</dbReference>
<dbReference type="InterPro" id="IPR050669">
    <property type="entry name" value="Hemerythrin"/>
</dbReference>
<dbReference type="GO" id="GO:0046872">
    <property type="term" value="F:metal ion binding"/>
    <property type="evidence" value="ECO:0007669"/>
    <property type="project" value="UniProtKB-KW"/>
</dbReference>